<comment type="activity regulation">
    <text evidence="11">Na(+) is not transported, but it plays an essential structural role and its presence is essential for fluoride channel function.</text>
</comment>
<evidence type="ECO:0000256" key="3">
    <source>
        <dbReference type="ARBA" id="ARBA00022519"/>
    </source>
</evidence>
<name>U2QMG7_9BACT</name>
<dbReference type="PATRIC" id="fig|1115809.3.peg.864"/>
<keyword evidence="6 11" id="KW-0406">Ion transport</keyword>
<dbReference type="RefSeq" id="WP_021589096.1">
    <property type="nucleotide sequence ID" value="NZ_AWEY01000008.1"/>
</dbReference>
<comment type="subcellular location">
    <subcellularLocation>
        <location evidence="1 11">Cell membrane</location>
        <topology evidence="1 11">Multi-pass membrane protein</topology>
    </subcellularLocation>
</comment>
<dbReference type="GO" id="GO:0005886">
    <property type="term" value="C:plasma membrane"/>
    <property type="evidence" value="ECO:0007669"/>
    <property type="project" value="UniProtKB-SubCell"/>
</dbReference>
<dbReference type="Proteomes" id="UP000016648">
    <property type="component" value="Unassembled WGS sequence"/>
</dbReference>
<comment type="function">
    <text evidence="11">Fluoride-specific ion channel. Important for reducing fluoride concentration in the cell, thus reducing its toxicity.</text>
</comment>
<organism evidence="12 13">
    <name type="scientific">Segatella baroniae F0067</name>
    <dbReference type="NCBI Taxonomy" id="1115809"/>
    <lineage>
        <taxon>Bacteria</taxon>
        <taxon>Pseudomonadati</taxon>
        <taxon>Bacteroidota</taxon>
        <taxon>Bacteroidia</taxon>
        <taxon>Bacteroidales</taxon>
        <taxon>Prevotellaceae</taxon>
        <taxon>Segatella</taxon>
    </lineage>
</organism>
<comment type="caution">
    <text evidence="12">The sequence shown here is derived from an EMBL/GenBank/DDBJ whole genome shotgun (WGS) entry which is preliminary data.</text>
</comment>
<dbReference type="GO" id="GO:0140114">
    <property type="term" value="P:cellular detoxification of fluoride"/>
    <property type="evidence" value="ECO:0007669"/>
    <property type="project" value="UniProtKB-UniRule"/>
</dbReference>
<dbReference type="Pfam" id="PF02537">
    <property type="entry name" value="CRCB"/>
    <property type="match status" value="1"/>
</dbReference>
<evidence type="ECO:0000256" key="6">
    <source>
        <dbReference type="ARBA" id="ARBA00023065"/>
    </source>
</evidence>
<evidence type="ECO:0000256" key="1">
    <source>
        <dbReference type="ARBA" id="ARBA00004651"/>
    </source>
</evidence>
<evidence type="ECO:0000256" key="7">
    <source>
        <dbReference type="ARBA" id="ARBA00023136"/>
    </source>
</evidence>
<keyword evidence="2 11" id="KW-1003">Cell membrane</keyword>
<dbReference type="EMBL" id="AWEY01000008">
    <property type="protein sequence ID" value="ERK39967.1"/>
    <property type="molecule type" value="Genomic_DNA"/>
</dbReference>
<feature type="binding site" evidence="11">
    <location>
        <position position="79"/>
    </location>
    <ligand>
        <name>Na(+)</name>
        <dbReference type="ChEBI" id="CHEBI:29101"/>
        <note>structural</note>
    </ligand>
</feature>
<keyword evidence="4 11" id="KW-0812">Transmembrane</keyword>
<dbReference type="GO" id="GO:0062054">
    <property type="term" value="F:fluoride channel activity"/>
    <property type="evidence" value="ECO:0007669"/>
    <property type="project" value="UniProtKB-UniRule"/>
</dbReference>
<gene>
    <name evidence="11 12" type="primary">crcB</name>
    <name evidence="11" type="synonym">fluC</name>
    <name evidence="12" type="ORF">HMPREF9135_0376</name>
</gene>
<comment type="similarity">
    <text evidence="9 11">Belongs to the fluoride channel Fluc/FEX (TC 1.A.43) family.</text>
</comment>
<feature type="transmembrane region" description="Helical" evidence="11">
    <location>
        <begin position="33"/>
        <end position="55"/>
    </location>
</feature>
<accession>U2QMG7</accession>
<evidence type="ECO:0000256" key="9">
    <source>
        <dbReference type="ARBA" id="ARBA00035120"/>
    </source>
</evidence>
<evidence type="ECO:0000256" key="8">
    <source>
        <dbReference type="ARBA" id="ARBA00023303"/>
    </source>
</evidence>
<dbReference type="HAMAP" id="MF_00454">
    <property type="entry name" value="FluC"/>
    <property type="match status" value="1"/>
</dbReference>
<keyword evidence="13" id="KW-1185">Reference proteome</keyword>
<comment type="catalytic activity">
    <reaction evidence="10">
        <text>fluoride(in) = fluoride(out)</text>
        <dbReference type="Rhea" id="RHEA:76159"/>
        <dbReference type="ChEBI" id="CHEBI:17051"/>
    </reaction>
    <physiologicalReaction direction="left-to-right" evidence="10">
        <dbReference type="Rhea" id="RHEA:76160"/>
    </physiologicalReaction>
</comment>
<dbReference type="PANTHER" id="PTHR28259">
    <property type="entry name" value="FLUORIDE EXPORT PROTEIN 1-RELATED"/>
    <property type="match status" value="1"/>
</dbReference>
<evidence type="ECO:0000256" key="4">
    <source>
        <dbReference type="ARBA" id="ARBA00022692"/>
    </source>
</evidence>
<reference evidence="12 13" key="1">
    <citation type="submission" date="2013-08" db="EMBL/GenBank/DDBJ databases">
        <authorList>
            <person name="Durkin A.S."/>
            <person name="Haft D.R."/>
            <person name="McCorrison J."/>
            <person name="Torralba M."/>
            <person name="Gillis M."/>
            <person name="Haft D.H."/>
            <person name="Methe B."/>
            <person name="Sutton G."/>
            <person name="Nelson K.E."/>
        </authorList>
    </citation>
    <scope>NUCLEOTIDE SEQUENCE [LARGE SCALE GENOMIC DNA]</scope>
    <source>
        <strain evidence="12 13">F0067</strain>
    </source>
</reference>
<keyword evidence="11" id="KW-0915">Sodium</keyword>
<feature type="binding site" evidence="11">
    <location>
        <position position="76"/>
    </location>
    <ligand>
        <name>Na(+)</name>
        <dbReference type="ChEBI" id="CHEBI:29101"/>
        <note>structural</note>
    </ligand>
</feature>
<dbReference type="PANTHER" id="PTHR28259:SF1">
    <property type="entry name" value="FLUORIDE EXPORT PROTEIN 1-RELATED"/>
    <property type="match status" value="1"/>
</dbReference>
<keyword evidence="11" id="KW-0813">Transport</keyword>
<feature type="transmembrane region" description="Helical" evidence="11">
    <location>
        <begin position="67"/>
        <end position="85"/>
    </location>
</feature>
<dbReference type="GO" id="GO:0046872">
    <property type="term" value="F:metal ion binding"/>
    <property type="evidence" value="ECO:0007669"/>
    <property type="project" value="UniProtKB-KW"/>
</dbReference>
<protein>
    <recommendedName>
        <fullName evidence="11">Fluoride-specific ion channel FluC</fullName>
    </recommendedName>
</protein>
<evidence type="ECO:0000313" key="13">
    <source>
        <dbReference type="Proteomes" id="UP000016648"/>
    </source>
</evidence>
<keyword evidence="11" id="KW-0479">Metal-binding</keyword>
<dbReference type="NCBIfam" id="TIGR00494">
    <property type="entry name" value="crcB"/>
    <property type="match status" value="1"/>
</dbReference>
<feature type="transmembrane region" description="Helical" evidence="11">
    <location>
        <begin position="97"/>
        <end position="124"/>
    </location>
</feature>
<sequence length="127" mass="13431">MFKDFLLVGLGSFMGGGARFLIAKWAQTLVAGAFPLGTFLVNILGCLLIGFLSGLPLQAGWLSPSSRLVLATGFCGGFTTFSTFMNENMTLLKDANYMLLFGYLLGSLAVGFVGVVIGCQLAGWMKA</sequence>
<dbReference type="InterPro" id="IPR003691">
    <property type="entry name" value="FluC"/>
</dbReference>
<keyword evidence="3" id="KW-0997">Cell inner membrane</keyword>
<evidence type="ECO:0000313" key="12">
    <source>
        <dbReference type="EMBL" id="ERK39967.1"/>
    </source>
</evidence>
<keyword evidence="7 11" id="KW-0472">Membrane</keyword>
<evidence type="ECO:0000256" key="10">
    <source>
        <dbReference type="ARBA" id="ARBA00035585"/>
    </source>
</evidence>
<dbReference type="AlphaFoldDB" id="U2QMG7"/>
<keyword evidence="8 11" id="KW-0407">Ion channel</keyword>
<evidence type="ECO:0000256" key="11">
    <source>
        <dbReference type="HAMAP-Rule" id="MF_00454"/>
    </source>
</evidence>
<evidence type="ECO:0000256" key="5">
    <source>
        <dbReference type="ARBA" id="ARBA00022989"/>
    </source>
</evidence>
<evidence type="ECO:0000256" key="2">
    <source>
        <dbReference type="ARBA" id="ARBA00022475"/>
    </source>
</evidence>
<keyword evidence="5 11" id="KW-1133">Transmembrane helix</keyword>
<proteinExistence type="inferred from homology"/>